<dbReference type="PANTHER" id="PTHR30411">
    <property type="entry name" value="CYTOPLASMIC PROTEIN"/>
    <property type="match status" value="1"/>
</dbReference>
<dbReference type="CDD" id="cd04332">
    <property type="entry name" value="YbaK_like"/>
    <property type="match status" value="1"/>
</dbReference>
<evidence type="ECO:0000313" key="3">
    <source>
        <dbReference type="Proteomes" id="UP000652763"/>
    </source>
</evidence>
<dbReference type="PANTHER" id="PTHR30411:SF1">
    <property type="entry name" value="CYTOPLASMIC PROTEIN"/>
    <property type="match status" value="1"/>
</dbReference>
<protein>
    <submittedName>
        <fullName evidence="2">YbaK/EbsC family protein</fullName>
    </submittedName>
</protein>
<feature type="domain" description="YbaK/aminoacyl-tRNA synthetase-associated" evidence="1">
    <location>
        <begin position="29"/>
        <end position="147"/>
    </location>
</feature>
<dbReference type="InterPro" id="IPR036754">
    <property type="entry name" value="YbaK/aa-tRNA-synt-asso_dom_sf"/>
</dbReference>
<dbReference type="InterPro" id="IPR007214">
    <property type="entry name" value="YbaK/aa-tRNA-synth-assoc-dom"/>
</dbReference>
<proteinExistence type="predicted"/>
<dbReference type="RefSeq" id="WP_191746902.1">
    <property type="nucleotide sequence ID" value="NZ_JACSQC010000004.1"/>
</dbReference>
<dbReference type="EMBL" id="JACSQC010000004">
    <property type="protein sequence ID" value="MBD8043966.1"/>
    <property type="molecule type" value="Genomic_DNA"/>
</dbReference>
<evidence type="ECO:0000313" key="2">
    <source>
        <dbReference type="EMBL" id="MBD8043966.1"/>
    </source>
</evidence>
<dbReference type="Gene3D" id="3.90.960.10">
    <property type="entry name" value="YbaK/aminoacyl-tRNA synthetase-associated domain"/>
    <property type="match status" value="1"/>
</dbReference>
<accession>A0ABR8YIA7</accession>
<sequence length="161" mass="16708">MDADHVRGRERVQAAAGELGLDVQIVDRPDASSLAEAAAALGISPGEIVKSLVVRRKAGEYLFVLVPGDEQISWPKLRAAAGANKLTLPPAGEAFEATGYARGTITPLGSTVSWPVFAAPAIRGKRVSMGAGEHGASLFVDGDALLDALDARVIDITEPLP</sequence>
<dbReference type="SUPFAM" id="SSF55826">
    <property type="entry name" value="YbaK/ProRS associated domain"/>
    <property type="match status" value="1"/>
</dbReference>
<dbReference type="Proteomes" id="UP000652763">
    <property type="component" value="Unassembled WGS sequence"/>
</dbReference>
<dbReference type="Pfam" id="PF04073">
    <property type="entry name" value="tRNA_edit"/>
    <property type="match status" value="1"/>
</dbReference>
<name>A0ABR8YIA7_9MICC</name>
<reference evidence="2 3" key="1">
    <citation type="submission" date="2020-08" db="EMBL/GenBank/DDBJ databases">
        <title>A Genomic Blueprint of the Chicken Gut Microbiome.</title>
        <authorList>
            <person name="Gilroy R."/>
            <person name="Ravi A."/>
            <person name="Getino M."/>
            <person name="Pursley I."/>
            <person name="Horton D.L."/>
            <person name="Alikhan N.-F."/>
            <person name="Baker D."/>
            <person name="Gharbi K."/>
            <person name="Hall N."/>
            <person name="Watson M."/>
            <person name="Adriaenssens E.M."/>
            <person name="Foster-Nyarko E."/>
            <person name="Jarju S."/>
            <person name="Secka A."/>
            <person name="Antonio M."/>
            <person name="Oren A."/>
            <person name="Chaudhuri R."/>
            <person name="La Ragione R.M."/>
            <person name="Hildebrand F."/>
            <person name="Pallen M.J."/>
        </authorList>
    </citation>
    <scope>NUCLEOTIDE SEQUENCE [LARGE SCALE GENOMIC DNA]</scope>
    <source>
        <strain evidence="2 3">Sa2BUA2</strain>
    </source>
</reference>
<evidence type="ECO:0000259" key="1">
    <source>
        <dbReference type="Pfam" id="PF04073"/>
    </source>
</evidence>
<comment type="caution">
    <text evidence="2">The sequence shown here is derived from an EMBL/GenBank/DDBJ whole genome shotgun (WGS) entry which is preliminary data.</text>
</comment>
<gene>
    <name evidence="2" type="ORF">H9638_09130</name>
</gene>
<organism evidence="2 3">
    <name type="scientific">Arthrobacter pullicola</name>
    <dbReference type="NCBI Taxonomy" id="2762224"/>
    <lineage>
        <taxon>Bacteria</taxon>
        <taxon>Bacillati</taxon>
        <taxon>Actinomycetota</taxon>
        <taxon>Actinomycetes</taxon>
        <taxon>Micrococcales</taxon>
        <taxon>Micrococcaceae</taxon>
        <taxon>Arthrobacter</taxon>
    </lineage>
</organism>
<keyword evidence="3" id="KW-1185">Reference proteome</keyword>